<evidence type="ECO:0000313" key="2">
    <source>
        <dbReference type="EMBL" id="KKT35372.1"/>
    </source>
</evidence>
<comment type="caution">
    <text evidence="2">The sequence shown here is derived from an EMBL/GenBank/DDBJ whole genome shotgun (WGS) entry which is preliminary data.</text>
</comment>
<proteinExistence type="predicted"/>
<evidence type="ECO:0000313" key="3">
    <source>
        <dbReference type="Proteomes" id="UP000034069"/>
    </source>
</evidence>
<dbReference type="EMBL" id="LCHN01000017">
    <property type="protein sequence ID" value="KKT35372.1"/>
    <property type="molecule type" value="Genomic_DNA"/>
</dbReference>
<dbReference type="AlphaFoldDB" id="A0A0G1IU51"/>
<protein>
    <submittedName>
        <fullName evidence="2">Uncharacterized protein</fullName>
    </submittedName>
</protein>
<dbReference type="Proteomes" id="UP000034069">
    <property type="component" value="Unassembled WGS sequence"/>
</dbReference>
<name>A0A0G1IU51_9BACT</name>
<feature type="compositionally biased region" description="Basic and acidic residues" evidence="1">
    <location>
        <begin position="1"/>
        <end position="16"/>
    </location>
</feature>
<accession>A0A0G1IU51</accession>
<feature type="non-terminal residue" evidence="2">
    <location>
        <position position="1"/>
    </location>
</feature>
<reference evidence="2 3" key="1">
    <citation type="journal article" date="2015" name="Nature">
        <title>rRNA introns, odd ribosomes, and small enigmatic genomes across a large radiation of phyla.</title>
        <authorList>
            <person name="Brown C.T."/>
            <person name="Hug L.A."/>
            <person name="Thomas B.C."/>
            <person name="Sharon I."/>
            <person name="Castelle C.J."/>
            <person name="Singh A."/>
            <person name="Wilkins M.J."/>
            <person name="Williams K.H."/>
            <person name="Banfield J.F."/>
        </authorList>
    </citation>
    <scope>NUCLEOTIDE SEQUENCE [LARGE SCALE GENOMIC DNA]</scope>
</reference>
<organism evidence="2 3">
    <name type="scientific">Candidatus Collierbacteria bacterium GW2011_GWA1_44_12</name>
    <dbReference type="NCBI Taxonomy" id="1618376"/>
    <lineage>
        <taxon>Bacteria</taxon>
        <taxon>Candidatus Collieribacteriota</taxon>
    </lineage>
</organism>
<evidence type="ECO:0000256" key="1">
    <source>
        <dbReference type="SAM" id="MobiDB-lite"/>
    </source>
</evidence>
<feature type="region of interest" description="Disordered" evidence="1">
    <location>
        <begin position="1"/>
        <end position="26"/>
    </location>
</feature>
<gene>
    <name evidence="2" type="ORF">UW23_C0017G0001</name>
</gene>
<sequence length="26" mass="2992">FSTDESKERSIKKPPDEPEVGNNKLF</sequence>